<dbReference type="OMA" id="TRCPLCM"/>
<dbReference type="InterPro" id="IPR027370">
    <property type="entry name" value="Znf-RING_euk"/>
</dbReference>
<dbReference type="SUPFAM" id="SSF57850">
    <property type="entry name" value="RING/U-box"/>
    <property type="match status" value="1"/>
</dbReference>
<accession>A0A8I6S8D1</accession>
<dbReference type="Pfam" id="PF00630">
    <property type="entry name" value="Filamin"/>
    <property type="match status" value="1"/>
</dbReference>
<dbReference type="SMART" id="SM00557">
    <property type="entry name" value="IG_FLMN"/>
    <property type="match status" value="1"/>
</dbReference>
<feature type="region of interest" description="Disordered" evidence="8">
    <location>
        <begin position="52"/>
        <end position="77"/>
    </location>
</feature>
<keyword evidence="5" id="KW-0862">Zinc</keyword>
<sequence>MYQNMEDILCNICKQQYDEPRLLTCFHSFCTKCLIPRKINSANCSRQASLQDDSNTHFHSDLSNYEPESEIRSVNDSNRQNESKVICPICGTETNLLKCGVLGLPINTVIENKIKERQNKLPHCELCTSTAFAFARCEQCDIFMCALCVDSHLKFWDTSHHRIIHLNAVKPSHPTYKCKAHPQQELNYFCGTCAKLMCFVCCTSSHSSHKYETVAKAADNYSSLIRQALETVKVIIKNSNHSLDAIKGLEVKIMSKCNDVEREIKGFIQAYKEVLDEHAQSLLQQLTSIKDSRKQLLISHKELLDRKVRSMQPAIEFAEELIKSTPVELLNTATHVLSKLDINDESDLQVLTMRVSDVVQFLPEEKATNIGKYQLFGIISTQVISPQHCTLEADGLLRCRQHKKATFKLLTKDNDNKPLCHGGEKIISTLQYKDEMQRLLPVFVNDEGDGSYTLSFKADTPGNLTLTVLIRNIHIQGSPFNVCVCSLRPHKGVYHCCAFCSSRGSKSAKCACGCKMPGGYEGCGHGHIGHPGRRHWSCCGNLLQNSECSRPITYQF</sequence>
<dbReference type="PANTHER" id="PTHR25462">
    <property type="entry name" value="BONUS, ISOFORM C-RELATED"/>
    <property type="match status" value="1"/>
</dbReference>
<feature type="domain" description="RING-type" evidence="9">
    <location>
        <begin position="10"/>
        <end position="44"/>
    </location>
</feature>
<dbReference type="PANTHER" id="PTHR25462:SF291">
    <property type="entry name" value="E3 UBIQUITIN-PROTEIN LIGASE TRIM45"/>
    <property type="match status" value="1"/>
</dbReference>
<name>A0A8I6S8D1_CIMLE</name>
<dbReference type="SMART" id="SM00336">
    <property type="entry name" value="BBOX"/>
    <property type="match status" value="2"/>
</dbReference>
<feature type="repeat" description="Filamin" evidence="7">
    <location>
        <begin position="381"/>
        <end position="484"/>
    </location>
</feature>
<reference evidence="11" key="1">
    <citation type="submission" date="2022-01" db="UniProtKB">
        <authorList>
            <consortium name="EnsemblMetazoa"/>
        </authorList>
    </citation>
    <scope>IDENTIFICATION</scope>
</reference>
<dbReference type="InterPro" id="IPR013083">
    <property type="entry name" value="Znf_RING/FYVE/PHD"/>
</dbReference>
<evidence type="ECO:0000259" key="10">
    <source>
        <dbReference type="PROSITE" id="PS50119"/>
    </source>
</evidence>
<dbReference type="SUPFAM" id="SSF57845">
    <property type="entry name" value="B-box zinc-binding domain"/>
    <property type="match status" value="1"/>
</dbReference>
<dbReference type="Pfam" id="PF00643">
    <property type="entry name" value="zf-B_box"/>
    <property type="match status" value="1"/>
</dbReference>
<dbReference type="SMART" id="SM00184">
    <property type="entry name" value="RING"/>
    <property type="match status" value="1"/>
</dbReference>
<dbReference type="PROSITE" id="PS00518">
    <property type="entry name" value="ZF_RING_1"/>
    <property type="match status" value="1"/>
</dbReference>
<dbReference type="RefSeq" id="XP_014259343.1">
    <property type="nucleotide sequence ID" value="XM_014403857.2"/>
</dbReference>
<dbReference type="AlphaFoldDB" id="A0A8I6S8D1"/>
<evidence type="ECO:0000259" key="9">
    <source>
        <dbReference type="PROSITE" id="PS50089"/>
    </source>
</evidence>
<evidence type="ECO:0000256" key="2">
    <source>
        <dbReference type="ARBA" id="ARBA00022723"/>
    </source>
</evidence>
<dbReference type="RefSeq" id="XP_014259344.1">
    <property type="nucleotide sequence ID" value="XM_014403858.2"/>
</dbReference>
<protein>
    <recommendedName>
        <fullName evidence="13">Tripartite motif-containing protein 45</fullName>
    </recommendedName>
</protein>
<dbReference type="SUPFAM" id="SSF81296">
    <property type="entry name" value="E set domains"/>
    <property type="match status" value="1"/>
</dbReference>
<dbReference type="Gene3D" id="3.30.40.10">
    <property type="entry name" value="Zinc/RING finger domain, C3HC4 (zinc finger)"/>
    <property type="match status" value="1"/>
</dbReference>
<evidence type="ECO:0000256" key="1">
    <source>
        <dbReference type="ARBA" id="ARBA00008518"/>
    </source>
</evidence>
<evidence type="ECO:0000256" key="8">
    <source>
        <dbReference type="SAM" id="MobiDB-lite"/>
    </source>
</evidence>
<dbReference type="InterPro" id="IPR017868">
    <property type="entry name" value="Filamin/ABP280_repeat-like"/>
</dbReference>
<dbReference type="InterPro" id="IPR001298">
    <property type="entry name" value="Filamin/ABP280_rpt"/>
</dbReference>
<evidence type="ECO:0000313" key="11">
    <source>
        <dbReference type="EnsemblMetazoa" id="XP_014259344.1"/>
    </source>
</evidence>
<dbReference type="GeneID" id="106672429"/>
<proteinExistence type="inferred from homology"/>
<keyword evidence="2" id="KW-0479">Metal-binding</keyword>
<dbReference type="Proteomes" id="UP000494040">
    <property type="component" value="Unassembled WGS sequence"/>
</dbReference>
<evidence type="ECO:0000256" key="6">
    <source>
        <dbReference type="PROSITE-ProRule" id="PRU00024"/>
    </source>
</evidence>
<dbReference type="InterPro" id="IPR047153">
    <property type="entry name" value="TRIM45/56/19-like"/>
</dbReference>
<organism evidence="11 12">
    <name type="scientific">Cimex lectularius</name>
    <name type="common">Bed bug</name>
    <name type="synonym">Acanthia lectularia</name>
    <dbReference type="NCBI Taxonomy" id="79782"/>
    <lineage>
        <taxon>Eukaryota</taxon>
        <taxon>Metazoa</taxon>
        <taxon>Ecdysozoa</taxon>
        <taxon>Arthropoda</taxon>
        <taxon>Hexapoda</taxon>
        <taxon>Insecta</taxon>
        <taxon>Pterygota</taxon>
        <taxon>Neoptera</taxon>
        <taxon>Paraneoptera</taxon>
        <taxon>Hemiptera</taxon>
        <taxon>Heteroptera</taxon>
        <taxon>Panheteroptera</taxon>
        <taxon>Cimicomorpha</taxon>
        <taxon>Cimicidae</taxon>
        <taxon>Cimex</taxon>
    </lineage>
</organism>
<dbReference type="Pfam" id="PF13445">
    <property type="entry name" value="zf-RING_UBOX"/>
    <property type="match status" value="1"/>
</dbReference>
<dbReference type="EnsemblMetazoa" id="XM_014403857.2">
    <property type="protein sequence ID" value="XP_014259343.1"/>
    <property type="gene ID" value="LOC106672429"/>
</dbReference>
<dbReference type="OrthoDB" id="264520at2759"/>
<keyword evidence="12" id="KW-1185">Reference proteome</keyword>
<dbReference type="GO" id="GO:0008270">
    <property type="term" value="F:zinc ion binding"/>
    <property type="evidence" value="ECO:0007669"/>
    <property type="project" value="UniProtKB-KW"/>
</dbReference>
<comment type="similarity">
    <text evidence="1">Belongs to the TRIM/RBCC family.</text>
</comment>
<dbReference type="EnsemblMetazoa" id="XM_014403858.2">
    <property type="protein sequence ID" value="XP_014259344.1"/>
    <property type="gene ID" value="LOC106672429"/>
</dbReference>
<evidence type="ECO:0000256" key="4">
    <source>
        <dbReference type="ARBA" id="ARBA00022771"/>
    </source>
</evidence>
<evidence type="ECO:0000256" key="7">
    <source>
        <dbReference type="PROSITE-ProRule" id="PRU00087"/>
    </source>
</evidence>
<dbReference type="KEGG" id="clec:106672429"/>
<dbReference type="InterPro" id="IPR001841">
    <property type="entry name" value="Znf_RING"/>
</dbReference>
<dbReference type="Gene3D" id="3.30.160.60">
    <property type="entry name" value="Classic Zinc Finger"/>
    <property type="match status" value="1"/>
</dbReference>
<feature type="domain" description="B box-type" evidence="10">
    <location>
        <begin position="173"/>
        <end position="214"/>
    </location>
</feature>
<dbReference type="PROSITE" id="PS50089">
    <property type="entry name" value="ZF_RING_2"/>
    <property type="match status" value="1"/>
</dbReference>
<evidence type="ECO:0000256" key="3">
    <source>
        <dbReference type="ARBA" id="ARBA00022737"/>
    </source>
</evidence>
<dbReference type="InterPro" id="IPR017907">
    <property type="entry name" value="Znf_RING_CS"/>
</dbReference>
<keyword evidence="4 6" id="KW-0863">Zinc-finger</keyword>
<evidence type="ECO:0000313" key="12">
    <source>
        <dbReference type="Proteomes" id="UP000494040"/>
    </source>
</evidence>
<evidence type="ECO:0000256" key="5">
    <source>
        <dbReference type="ARBA" id="ARBA00022833"/>
    </source>
</evidence>
<dbReference type="InterPro" id="IPR014756">
    <property type="entry name" value="Ig_E-set"/>
</dbReference>
<dbReference type="GO" id="GO:0061630">
    <property type="term" value="F:ubiquitin protein ligase activity"/>
    <property type="evidence" value="ECO:0007669"/>
    <property type="project" value="TreeGrafter"/>
</dbReference>
<evidence type="ECO:0008006" key="13">
    <source>
        <dbReference type="Google" id="ProtNLM"/>
    </source>
</evidence>
<dbReference type="Gene3D" id="2.60.40.10">
    <property type="entry name" value="Immunoglobulins"/>
    <property type="match status" value="1"/>
</dbReference>
<dbReference type="InterPro" id="IPR000315">
    <property type="entry name" value="Znf_B-box"/>
</dbReference>
<keyword evidence="3" id="KW-0677">Repeat</keyword>
<dbReference type="PROSITE" id="PS50194">
    <property type="entry name" value="FILAMIN_REPEAT"/>
    <property type="match status" value="1"/>
</dbReference>
<dbReference type="PROSITE" id="PS50119">
    <property type="entry name" value="ZF_BBOX"/>
    <property type="match status" value="1"/>
</dbReference>
<dbReference type="InterPro" id="IPR013783">
    <property type="entry name" value="Ig-like_fold"/>
</dbReference>